<dbReference type="Gene3D" id="3.20.20.370">
    <property type="entry name" value="Glycoside hydrolase/deacetylase"/>
    <property type="match status" value="1"/>
</dbReference>
<gene>
    <name evidence="2" type="ORF">PYK22_00121</name>
</gene>
<dbReference type="Pfam" id="PF01522">
    <property type="entry name" value="Polysacc_deac_1"/>
    <property type="match status" value="1"/>
</dbReference>
<dbReference type="STRING" id="454194.PYK22_00121"/>
<dbReference type="GO" id="GO:0045493">
    <property type="term" value="P:xylan catabolic process"/>
    <property type="evidence" value="ECO:0007669"/>
    <property type="project" value="UniProtKB-KW"/>
</dbReference>
<dbReference type="GO" id="GO:0016810">
    <property type="term" value="F:hydrolase activity, acting on carbon-nitrogen (but not peptide) bonds"/>
    <property type="evidence" value="ECO:0007669"/>
    <property type="project" value="InterPro"/>
</dbReference>
<protein>
    <submittedName>
        <fullName evidence="2">Predicted xylanase/chitin deacetylase</fullName>
    </submittedName>
</protein>
<dbReference type="SUPFAM" id="SSF88713">
    <property type="entry name" value="Glycoside hydrolase/deacetylase"/>
    <property type="match status" value="1"/>
</dbReference>
<evidence type="ECO:0000313" key="3">
    <source>
        <dbReference type="Proteomes" id="UP000031518"/>
    </source>
</evidence>
<accession>A0A0B6WV58</accession>
<dbReference type="RefSeq" id="WP_060635177.1">
    <property type="nucleotide sequence ID" value="NZ_CBXV010000001.1"/>
</dbReference>
<dbReference type="AlphaFoldDB" id="A0A0B6WV58"/>
<keyword evidence="3" id="KW-1185">Reference proteome</keyword>
<keyword evidence="2" id="KW-0624">Polysaccharide degradation</keyword>
<feature type="domain" description="NodB homology" evidence="1">
    <location>
        <begin position="47"/>
        <end position="230"/>
    </location>
</feature>
<dbReference type="PROSITE" id="PS51677">
    <property type="entry name" value="NODB"/>
    <property type="match status" value="1"/>
</dbReference>
<proteinExistence type="predicted"/>
<keyword evidence="2" id="KW-0119">Carbohydrate metabolism</keyword>
<dbReference type="InterPro" id="IPR002509">
    <property type="entry name" value="NODB_dom"/>
</dbReference>
<name>A0A0B6WV58_9BACT</name>
<dbReference type="CDD" id="cd10917">
    <property type="entry name" value="CE4_NodB_like_6s_7s"/>
    <property type="match status" value="1"/>
</dbReference>
<dbReference type="EMBL" id="CBXV010000001">
    <property type="protein sequence ID" value="CDM64129.1"/>
    <property type="molecule type" value="Genomic_DNA"/>
</dbReference>
<dbReference type="InterPro" id="IPR011330">
    <property type="entry name" value="Glyco_hydro/deAcase_b/a-brl"/>
</dbReference>
<dbReference type="InterPro" id="IPR050248">
    <property type="entry name" value="Polysacc_deacetylase_ArnD"/>
</dbReference>
<reference evidence="2 3" key="1">
    <citation type="submission" date="2013-12" db="EMBL/GenBank/DDBJ databases">
        <authorList>
            <person name="Stott M."/>
        </authorList>
    </citation>
    <scope>NUCLEOTIDE SEQUENCE [LARGE SCALE GENOMIC DNA]</scope>
    <source>
        <strain evidence="2 3">K22</strain>
    </source>
</reference>
<sequence>MTLNLPTIPLAFICAASGAWGAVYYATYAVRSQLLGRTRWRGRAETNAVALTFDDGPSDQTPEVLDVLARHDVRAAFFMIGREVERRPDLAREVAARGHEIGNHSYSHPIYLYCRAHRTRWELERAQRAIFAATGILPKVARPPCGVRTPAYFRAARELGLETIQWTVTGFDWKKRDAAEIARAVLHRLEPGAIILLHDGDSSGKSDRRATVAALPIIIEGARSRGLSFVSLDELLAG</sequence>
<evidence type="ECO:0000259" key="1">
    <source>
        <dbReference type="PROSITE" id="PS51677"/>
    </source>
</evidence>
<keyword evidence="2" id="KW-0326">Glycosidase</keyword>
<dbReference type="GO" id="GO:0016798">
    <property type="term" value="F:hydrolase activity, acting on glycosyl bonds"/>
    <property type="evidence" value="ECO:0007669"/>
    <property type="project" value="UniProtKB-KW"/>
</dbReference>
<dbReference type="OrthoDB" id="9812065at2"/>
<dbReference type="Proteomes" id="UP000031518">
    <property type="component" value="Unassembled WGS sequence"/>
</dbReference>
<keyword evidence="2" id="KW-0378">Hydrolase</keyword>
<dbReference type="PANTHER" id="PTHR10587:SF137">
    <property type="entry name" value="4-DEOXY-4-FORMAMIDO-L-ARABINOSE-PHOSPHOUNDECAPRENOL DEFORMYLASE ARND-RELATED"/>
    <property type="match status" value="1"/>
</dbReference>
<reference evidence="2 3" key="2">
    <citation type="submission" date="2015-01" db="EMBL/GenBank/DDBJ databases">
        <title>Complete genome sequence of Pyrinomonas methylaliphatogenes type strain K22T.</title>
        <authorList>
            <person name="Lee K.C.Y."/>
            <person name="Power J.F."/>
            <person name="Dunfield P.F."/>
            <person name="Morgan X.C."/>
            <person name="Huttenhower C."/>
            <person name="Stott M.B."/>
        </authorList>
    </citation>
    <scope>NUCLEOTIDE SEQUENCE [LARGE SCALE GENOMIC DNA]</scope>
    <source>
        <strain evidence="2 3">K22</strain>
    </source>
</reference>
<evidence type="ECO:0000313" key="2">
    <source>
        <dbReference type="EMBL" id="CDM64129.1"/>
    </source>
</evidence>
<dbReference type="PANTHER" id="PTHR10587">
    <property type="entry name" value="GLYCOSYL TRANSFERASE-RELATED"/>
    <property type="match status" value="1"/>
</dbReference>
<keyword evidence="2" id="KW-0858">Xylan degradation</keyword>
<organism evidence="2 3">
    <name type="scientific">Pyrinomonas methylaliphatogenes</name>
    <dbReference type="NCBI Taxonomy" id="454194"/>
    <lineage>
        <taxon>Bacteria</taxon>
        <taxon>Pseudomonadati</taxon>
        <taxon>Acidobacteriota</taxon>
        <taxon>Blastocatellia</taxon>
        <taxon>Blastocatellales</taxon>
        <taxon>Pyrinomonadaceae</taxon>
        <taxon>Pyrinomonas</taxon>
    </lineage>
</organism>